<feature type="compositionally biased region" description="Basic and acidic residues" evidence="1">
    <location>
        <begin position="36"/>
        <end position="54"/>
    </location>
</feature>
<accession>A0A8K0TK43</accession>
<dbReference type="PROSITE" id="PS51184">
    <property type="entry name" value="JMJC"/>
    <property type="match status" value="1"/>
</dbReference>
<organism evidence="3 4">
    <name type="scientific">Plectosphaerella cucumerina</name>
    <dbReference type="NCBI Taxonomy" id="40658"/>
    <lineage>
        <taxon>Eukaryota</taxon>
        <taxon>Fungi</taxon>
        <taxon>Dikarya</taxon>
        <taxon>Ascomycota</taxon>
        <taxon>Pezizomycotina</taxon>
        <taxon>Sordariomycetes</taxon>
        <taxon>Hypocreomycetidae</taxon>
        <taxon>Glomerellales</taxon>
        <taxon>Plectosphaerellaceae</taxon>
        <taxon>Plectosphaerella</taxon>
    </lineage>
</organism>
<dbReference type="AlphaFoldDB" id="A0A8K0TK43"/>
<comment type="caution">
    <text evidence="3">The sequence shown here is derived from an EMBL/GenBank/DDBJ whole genome shotgun (WGS) entry which is preliminary data.</text>
</comment>
<keyword evidence="4" id="KW-1185">Reference proteome</keyword>
<reference evidence="3" key="1">
    <citation type="journal article" date="2021" name="Nat. Commun.">
        <title>Genetic determinants of endophytism in the Arabidopsis root mycobiome.</title>
        <authorList>
            <person name="Mesny F."/>
            <person name="Miyauchi S."/>
            <person name="Thiergart T."/>
            <person name="Pickel B."/>
            <person name="Atanasova L."/>
            <person name="Karlsson M."/>
            <person name="Huettel B."/>
            <person name="Barry K.W."/>
            <person name="Haridas S."/>
            <person name="Chen C."/>
            <person name="Bauer D."/>
            <person name="Andreopoulos W."/>
            <person name="Pangilinan J."/>
            <person name="LaButti K."/>
            <person name="Riley R."/>
            <person name="Lipzen A."/>
            <person name="Clum A."/>
            <person name="Drula E."/>
            <person name="Henrissat B."/>
            <person name="Kohler A."/>
            <person name="Grigoriev I.V."/>
            <person name="Martin F.M."/>
            <person name="Hacquard S."/>
        </authorList>
    </citation>
    <scope>NUCLEOTIDE SEQUENCE</scope>
    <source>
        <strain evidence="3">MPI-CAGE-AT-0016</strain>
    </source>
</reference>
<evidence type="ECO:0000259" key="2">
    <source>
        <dbReference type="PROSITE" id="PS51184"/>
    </source>
</evidence>
<name>A0A8K0TK43_9PEZI</name>
<dbReference type="InterPro" id="IPR003347">
    <property type="entry name" value="JmjC_dom"/>
</dbReference>
<sequence length="570" mass="64181">MTSTATRDTAHRRPAPRQDDQHHARKTSTPLGRPAPRQEDQHRTRKTSTEDQHPARTTSTTPGRPAPQEDQHRTRKTSTAPGRPARKTSTPPNTDLRVNPILKKSAPPSELHQKVRSAPKRQPDEFMASAEATTELVQCPYCKNKYSRKNFSRHRKCMHGKSPRKRTTPSFKCPKCNKDYSKSWFHRHRCVPTSADSHKDAGPADPSSSFLNYDKPAEEQMTRPECLLREFLRIGGEPLGDAVKPYQDGLPPDHVTSIANGTMHFTKDAKDAWKSLGLSPPFVFPAKHVWSGQPPAFNCFMNELLCNLRGTQTFFSGVSDGQNTEPAFMECLEQLQKPDMTRTYYVVNVPSQQNRVQVHESIYTQLKVKRPAFDPPTTTNITPEGALVPPHIDHGEHVITALVGAVKLWRLWPATETNLGLYMRYQNDPTLFRKGQLKFEFGCSVVTNEDLAICLPSGCIHYTATLLGGLTTGIEFTTSECLHITSKVWDIDYADEAADKAANVPLIEAITLGLRDNRMIDQALKVFCQRRPKLRRKILGAQVRKLNRELDKCTVICPACKLQGKKHRVS</sequence>
<dbReference type="EMBL" id="JAGPXD010000003">
    <property type="protein sequence ID" value="KAH7363579.1"/>
    <property type="molecule type" value="Genomic_DNA"/>
</dbReference>
<evidence type="ECO:0000313" key="4">
    <source>
        <dbReference type="Proteomes" id="UP000813385"/>
    </source>
</evidence>
<dbReference type="OrthoDB" id="5331193at2759"/>
<gene>
    <name evidence="3" type="ORF">B0T11DRAFT_353941</name>
</gene>
<dbReference type="Gene3D" id="2.60.120.650">
    <property type="entry name" value="Cupin"/>
    <property type="match status" value="1"/>
</dbReference>
<proteinExistence type="predicted"/>
<dbReference type="Proteomes" id="UP000813385">
    <property type="component" value="Unassembled WGS sequence"/>
</dbReference>
<evidence type="ECO:0000256" key="1">
    <source>
        <dbReference type="SAM" id="MobiDB-lite"/>
    </source>
</evidence>
<feature type="domain" description="JmjC" evidence="2">
    <location>
        <begin position="338"/>
        <end position="493"/>
    </location>
</feature>
<evidence type="ECO:0000313" key="3">
    <source>
        <dbReference type="EMBL" id="KAH7363579.1"/>
    </source>
</evidence>
<feature type="compositionally biased region" description="Basic and acidic residues" evidence="1">
    <location>
        <begin position="8"/>
        <end position="22"/>
    </location>
</feature>
<feature type="region of interest" description="Disordered" evidence="1">
    <location>
        <begin position="193"/>
        <end position="212"/>
    </location>
</feature>
<protein>
    <recommendedName>
        <fullName evidence="2">JmjC domain-containing protein</fullName>
    </recommendedName>
</protein>
<dbReference type="SUPFAM" id="SSF51197">
    <property type="entry name" value="Clavaminate synthase-like"/>
    <property type="match status" value="1"/>
</dbReference>
<feature type="region of interest" description="Disordered" evidence="1">
    <location>
        <begin position="1"/>
        <end position="123"/>
    </location>
</feature>